<protein>
    <submittedName>
        <fullName evidence="1">Transposase</fullName>
    </submittedName>
</protein>
<accession>A0A1L3LZB0</accession>
<keyword evidence="2" id="KW-1185">Reference proteome</keyword>
<name>A0A1L3LZB0_9HYPH</name>
<dbReference type="Proteomes" id="UP000182306">
    <property type="component" value="Plasmid C"/>
</dbReference>
<keyword evidence="1" id="KW-0614">Plasmid</keyword>
<proteinExistence type="predicted"/>
<evidence type="ECO:0000313" key="1">
    <source>
        <dbReference type="EMBL" id="APG95408.1"/>
    </source>
</evidence>
<gene>
    <name evidence="1" type="ORF">SAMCFNEI73_pC1704</name>
</gene>
<dbReference type="AlphaFoldDB" id="A0A1L3LZB0"/>
<dbReference type="KEGG" id="same:SAMCFNEI73_pC1704"/>
<organism evidence="1 2">
    <name type="scientific">Sinorhizobium americanum</name>
    <dbReference type="NCBI Taxonomy" id="194963"/>
    <lineage>
        <taxon>Bacteria</taxon>
        <taxon>Pseudomonadati</taxon>
        <taxon>Pseudomonadota</taxon>
        <taxon>Alphaproteobacteria</taxon>
        <taxon>Hyphomicrobiales</taxon>
        <taxon>Rhizobiaceae</taxon>
        <taxon>Sinorhizobium/Ensifer group</taxon>
        <taxon>Sinorhizobium</taxon>
    </lineage>
</organism>
<reference evidence="1 2" key="1">
    <citation type="submission" date="2015-10" db="EMBL/GenBank/DDBJ databases">
        <title>Genomic differences between typical nodule nitrogen-fixing rhizobial strains and those coming from bean seeds.</title>
        <authorList>
            <person name="Peralta H."/>
            <person name="Aguilar-Vera A."/>
            <person name="Diaz R."/>
            <person name="Mora Y."/>
            <person name="Martinez-Batallar G."/>
            <person name="Salazar E."/>
            <person name="Vargas-Lagunas C."/>
            <person name="Encarnacion S."/>
            <person name="Girard L."/>
            <person name="Mora J."/>
        </authorList>
    </citation>
    <scope>NUCLEOTIDE SEQUENCE [LARGE SCALE GENOMIC DNA]</scope>
    <source>
        <strain evidence="1 2">CFNEI 73</strain>
        <plasmid evidence="1 2">C</plasmid>
    </source>
</reference>
<evidence type="ECO:0000313" key="2">
    <source>
        <dbReference type="Proteomes" id="UP000182306"/>
    </source>
</evidence>
<dbReference type="EMBL" id="CP013110">
    <property type="protein sequence ID" value="APG95408.1"/>
    <property type="molecule type" value="Genomic_DNA"/>
</dbReference>
<sequence>MPNINDKSPTETKRVSTGMFEEVLAWFDGRHKPPSSTTSIRRRGLPTVLARIADTPITRLEQLLPWNWQPPKSLQHQAA</sequence>
<geneLocation type="plasmid" evidence="1 2">
    <name>C</name>
</geneLocation>